<dbReference type="AlphaFoldDB" id="D4XND6"/>
<evidence type="ECO:0000313" key="1">
    <source>
        <dbReference type="EMBL" id="EFF83295.1"/>
    </source>
</evidence>
<reference evidence="2" key="1">
    <citation type="submission" date="2010-03" db="EMBL/GenBank/DDBJ databases">
        <title>Complete sequence of Mobiluncus curtisii ATCC 43063.</title>
        <authorList>
            <person name="Muzny D."/>
            <person name="Qin X."/>
            <person name="Deng J."/>
            <person name="Jiang H."/>
            <person name="Liu Y."/>
            <person name="Qu J."/>
            <person name="Song X.-Z."/>
            <person name="Zhang L."/>
            <person name="Thornton R."/>
            <person name="Coyle M."/>
            <person name="Francisco L."/>
            <person name="Jackson L."/>
            <person name="Javaid M."/>
            <person name="Korchina V."/>
            <person name="Kovar C."/>
            <person name="Mata R."/>
            <person name="Mathew T."/>
            <person name="Ngo R."/>
            <person name="Nguyen L."/>
            <person name="Nguyen N."/>
            <person name="Okwuonu G."/>
            <person name="Ongeri F."/>
            <person name="Pham C."/>
            <person name="Simmons D."/>
            <person name="Wilczek-Boney K."/>
            <person name="Hale W."/>
            <person name="Jakkamsetti A."/>
            <person name="Pham P."/>
            <person name="Ruth R."/>
            <person name="San Lucas F."/>
            <person name="Warren J."/>
            <person name="Zhang J."/>
            <person name="Zhao Z."/>
            <person name="Zhou C."/>
            <person name="Zhu D."/>
            <person name="Lee S."/>
            <person name="Bess C."/>
            <person name="Blankenburg K."/>
            <person name="Forbes L."/>
            <person name="Fu Q."/>
            <person name="Gubbala S."/>
            <person name="Hirani K."/>
            <person name="Jayaseelan J.C."/>
            <person name="Lara F."/>
            <person name="Munidasa M."/>
            <person name="Palculict T."/>
            <person name="Patil S."/>
            <person name="Pu L.-L."/>
            <person name="Saada N."/>
            <person name="Tang L."/>
            <person name="Weissenberger G."/>
            <person name="Zhu Y."/>
            <person name="Hemphill L."/>
            <person name="Shang Y."/>
            <person name="Youmans B."/>
            <person name="Ayvaz T."/>
            <person name="Ross M."/>
            <person name="Santibanez J."/>
            <person name="Aqrawi P."/>
            <person name="Gross S."/>
            <person name="Joshi V."/>
            <person name="Fowler G."/>
            <person name="Nazareth L."/>
            <person name="Reid J."/>
            <person name="Worley K."/>
            <person name="Petrosino J."/>
            <person name="Highlander S."/>
            <person name="Gibbs R."/>
            <person name="Gibbs R."/>
        </authorList>
    </citation>
    <scope>NUCLEOTIDE SEQUENCE [LARGE SCALE GENOMIC DNA]</scope>
    <source>
        <strain evidence="2">ATCC 19194</strain>
    </source>
</reference>
<evidence type="ECO:0000313" key="2">
    <source>
        <dbReference type="Proteomes" id="UP000003085"/>
    </source>
</evidence>
<protein>
    <submittedName>
        <fullName evidence="1">Uncharacterized protein</fullName>
    </submittedName>
</protein>
<comment type="caution">
    <text evidence="1">The sequence shown here is derived from an EMBL/GenBank/DDBJ whole genome shotgun (WGS) entry which is preliminary data.</text>
</comment>
<name>D4XND6_ACIHA</name>
<dbReference type="EMBL" id="ADMT01000117">
    <property type="protein sequence ID" value="EFF83295.1"/>
    <property type="molecule type" value="Genomic_DNA"/>
</dbReference>
<dbReference type="Proteomes" id="UP000003085">
    <property type="component" value="Unassembled WGS sequence"/>
</dbReference>
<gene>
    <name evidence="1" type="ORF">HMP0015_1228</name>
</gene>
<sequence length="52" mass="5997">MNTDLSQLLSVYFHYLLSTDSGSLPKFTQLKIGIKIAIRNKKPFCYHDVIHT</sequence>
<accession>D4XND6</accession>
<organism evidence="1 2">
    <name type="scientific">Acinetobacter haemolyticus ATCC 19194</name>
    <dbReference type="NCBI Taxonomy" id="707232"/>
    <lineage>
        <taxon>Bacteria</taxon>
        <taxon>Pseudomonadati</taxon>
        <taxon>Pseudomonadota</taxon>
        <taxon>Gammaproteobacteria</taxon>
        <taxon>Moraxellales</taxon>
        <taxon>Moraxellaceae</taxon>
        <taxon>Acinetobacter</taxon>
    </lineage>
</organism>
<dbReference type="HOGENOM" id="CLU_3075705_0_0_6"/>
<proteinExistence type="predicted"/>